<comment type="caution">
    <text evidence="2">The sequence shown here is derived from an EMBL/GenBank/DDBJ whole genome shotgun (WGS) entry which is preliminary data.</text>
</comment>
<gene>
    <name evidence="3" type="ORF">GIB67_012442</name>
    <name evidence="2" type="ORF">GIB67_041192</name>
</gene>
<sequence>MEIQSETMEIQTYEVMGSLSLPDEEMGFVSNEEMARFQLETMESLPDAVLQEILTHIKNSEDIAACNCVSKRWNQASPFIPSLYFPRSIFDRVKSTVHPDTVISRMIYNVKLLQELIIYCPFSSTGLFSWLSATNRSLRYLELKMDSLVDKGTPPNPSKLDCIEAAKSLESLKLWGVLIMDSPKWSVFEKICVLEIVGAKVKDDAISDAIKACPNLNELLLLACDGVQSISIDLQRLEKCRLDFHGAGNCSLTLKTPNLQSLDVQGCSFIQVQDTHRLSKLSISNISGRVNIADFGKLGALKFLSIRGVQWSWVAVNSILRSATEVKHLFMKIEFTGDSSYQLQPFPEVDFVEFFNYHPNLLSFEIHGAMFAALSHRNSLRNVDSRFVIPCLENVVITVRSPLNAEQKMNTLETLVKYGKNLKSVAIKILQMKTSHSSSDDFFEEICRFKYMNQKLVRIE</sequence>
<accession>A0A7J7MTN1</accession>
<proteinExistence type="predicted"/>
<dbReference type="InterPro" id="IPR050232">
    <property type="entry name" value="FBL13/AtMIF1-like"/>
</dbReference>
<dbReference type="InterPro" id="IPR032675">
    <property type="entry name" value="LRR_dom_sf"/>
</dbReference>
<feature type="domain" description="F-box" evidence="1">
    <location>
        <begin position="43"/>
        <end position="77"/>
    </location>
</feature>
<dbReference type="SUPFAM" id="SSF52047">
    <property type="entry name" value="RNI-like"/>
    <property type="match status" value="1"/>
</dbReference>
<evidence type="ECO:0000313" key="3">
    <source>
        <dbReference type="EMBL" id="KAF6162058.1"/>
    </source>
</evidence>
<dbReference type="EMBL" id="JACGCM010001231">
    <property type="protein sequence ID" value="KAF6158265.1"/>
    <property type="molecule type" value="Genomic_DNA"/>
</dbReference>
<dbReference type="InterPro" id="IPR001810">
    <property type="entry name" value="F-box_dom"/>
</dbReference>
<name>A0A7J7MTN1_9MAGN</name>
<dbReference type="SUPFAM" id="SSF81383">
    <property type="entry name" value="F-box domain"/>
    <property type="match status" value="1"/>
</dbReference>
<dbReference type="EMBL" id="JACGCM010001058">
    <property type="protein sequence ID" value="KAF6162058.1"/>
    <property type="molecule type" value="Genomic_DNA"/>
</dbReference>
<reference evidence="2 4" key="1">
    <citation type="journal article" date="2020" name="IScience">
        <title>Genome Sequencing of the Endangered Kingdonia uniflora (Circaeasteraceae, Ranunculales) Reveals Potential Mechanisms of Evolutionary Specialization.</title>
        <authorList>
            <person name="Sun Y."/>
            <person name="Deng T."/>
            <person name="Zhang A."/>
            <person name="Moore M.J."/>
            <person name="Landis J.B."/>
            <person name="Lin N."/>
            <person name="Zhang H."/>
            <person name="Zhang X."/>
            <person name="Huang J."/>
            <person name="Zhang X."/>
            <person name="Sun H."/>
            <person name="Wang H."/>
        </authorList>
    </citation>
    <scope>NUCLEOTIDE SEQUENCE [LARGE SCALE GENOMIC DNA]</scope>
    <source>
        <strain evidence="2">TB1705</strain>
        <tissue evidence="2">Leaf</tissue>
    </source>
</reference>
<evidence type="ECO:0000259" key="1">
    <source>
        <dbReference type="Pfam" id="PF12937"/>
    </source>
</evidence>
<protein>
    <recommendedName>
        <fullName evidence="1">F-box domain-containing protein</fullName>
    </recommendedName>
</protein>
<evidence type="ECO:0000313" key="2">
    <source>
        <dbReference type="EMBL" id="KAF6158265.1"/>
    </source>
</evidence>
<dbReference type="Gene3D" id="1.20.1280.50">
    <property type="match status" value="1"/>
</dbReference>
<keyword evidence="4" id="KW-1185">Reference proteome</keyword>
<dbReference type="InterPro" id="IPR036047">
    <property type="entry name" value="F-box-like_dom_sf"/>
</dbReference>
<dbReference type="PANTHER" id="PTHR31900">
    <property type="entry name" value="F-BOX/RNI SUPERFAMILY PROTEIN-RELATED"/>
    <property type="match status" value="1"/>
</dbReference>
<evidence type="ECO:0000313" key="4">
    <source>
        <dbReference type="Proteomes" id="UP000541444"/>
    </source>
</evidence>
<dbReference type="Proteomes" id="UP000541444">
    <property type="component" value="Unassembled WGS sequence"/>
</dbReference>
<organism evidence="2 4">
    <name type="scientific">Kingdonia uniflora</name>
    <dbReference type="NCBI Taxonomy" id="39325"/>
    <lineage>
        <taxon>Eukaryota</taxon>
        <taxon>Viridiplantae</taxon>
        <taxon>Streptophyta</taxon>
        <taxon>Embryophyta</taxon>
        <taxon>Tracheophyta</taxon>
        <taxon>Spermatophyta</taxon>
        <taxon>Magnoliopsida</taxon>
        <taxon>Ranunculales</taxon>
        <taxon>Circaeasteraceae</taxon>
        <taxon>Kingdonia</taxon>
    </lineage>
</organism>
<dbReference type="Gene3D" id="3.80.10.10">
    <property type="entry name" value="Ribonuclease Inhibitor"/>
    <property type="match status" value="1"/>
</dbReference>
<dbReference type="Pfam" id="PF12937">
    <property type="entry name" value="F-box-like"/>
    <property type="match status" value="1"/>
</dbReference>
<dbReference type="OrthoDB" id="9973021at2759"/>
<dbReference type="PANTHER" id="PTHR31900:SF27">
    <property type="entry name" value="FBD DOMAIN-CONTAINING PROTEIN"/>
    <property type="match status" value="1"/>
</dbReference>
<dbReference type="AlphaFoldDB" id="A0A7J7MTN1"/>